<dbReference type="SUPFAM" id="SSF46785">
    <property type="entry name" value="Winged helix' DNA-binding domain"/>
    <property type="match status" value="1"/>
</dbReference>
<dbReference type="OrthoDB" id="948423at2"/>
<evidence type="ECO:0000259" key="1">
    <source>
        <dbReference type="PROSITE" id="PS50995"/>
    </source>
</evidence>
<feature type="domain" description="HTH marR-type" evidence="1">
    <location>
        <begin position="17"/>
        <end position="151"/>
    </location>
</feature>
<dbReference type="SMART" id="SM00347">
    <property type="entry name" value="HTH_MARR"/>
    <property type="match status" value="1"/>
</dbReference>
<dbReference type="InterPro" id="IPR036388">
    <property type="entry name" value="WH-like_DNA-bd_sf"/>
</dbReference>
<dbReference type="GO" id="GO:0003677">
    <property type="term" value="F:DNA binding"/>
    <property type="evidence" value="ECO:0007669"/>
    <property type="project" value="UniProtKB-KW"/>
</dbReference>
<organism evidence="2 3">
    <name type="scientific">Arcicella aurantiaca</name>
    <dbReference type="NCBI Taxonomy" id="591202"/>
    <lineage>
        <taxon>Bacteria</taxon>
        <taxon>Pseudomonadati</taxon>
        <taxon>Bacteroidota</taxon>
        <taxon>Cytophagia</taxon>
        <taxon>Cytophagales</taxon>
        <taxon>Flectobacillaceae</taxon>
        <taxon>Arcicella</taxon>
    </lineage>
</organism>
<proteinExistence type="predicted"/>
<dbReference type="InterPro" id="IPR039422">
    <property type="entry name" value="MarR/SlyA-like"/>
</dbReference>
<gene>
    <name evidence="2" type="ORF">LV89_00125</name>
</gene>
<dbReference type="RefSeq" id="WP_109740919.1">
    <property type="nucleotide sequence ID" value="NZ_QGGO01000001.1"/>
</dbReference>
<protein>
    <submittedName>
        <fullName evidence="2">DNA-binding MarR family transcriptional regulator</fullName>
    </submittedName>
</protein>
<dbReference type="GO" id="GO:0006950">
    <property type="term" value="P:response to stress"/>
    <property type="evidence" value="ECO:0007669"/>
    <property type="project" value="TreeGrafter"/>
</dbReference>
<dbReference type="PROSITE" id="PS50995">
    <property type="entry name" value="HTH_MARR_2"/>
    <property type="match status" value="1"/>
</dbReference>
<keyword evidence="3" id="KW-1185">Reference proteome</keyword>
<dbReference type="Gene3D" id="1.10.10.10">
    <property type="entry name" value="Winged helix-like DNA-binding domain superfamily/Winged helix DNA-binding domain"/>
    <property type="match status" value="1"/>
</dbReference>
<accession>A0A316EG54</accession>
<evidence type="ECO:0000313" key="2">
    <source>
        <dbReference type="EMBL" id="PWK29285.1"/>
    </source>
</evidence>
<dbReference type="EMBL" id="QGGO01000001">
    <property type="protein sequence ID" value="PWK29285.1"/>
    <property type="molecule type" value="Genomic_DNA"/>
</dbReference>
<dbReference type="AlphaFoldDB" id="A0A316EG54"/>
<dbReference type="PANTHER" id="PTHR33164">
    <property type="entry name" value="TRANSCRIPTIONAL REGULATOR, MARR FAMILY"/>
    <property type="match status" value="1"/>
</dbReference>
<dbReference type="Pfam" id="PF12802">
    <property type="entry name" value="MarR_2"/>
    <property type="match status" value="1"/>
</dbReference>
<comment type="caution">
    <text evidence="2">The sequence shown here is derived from an EMBL/GenBank/DDBJ whole genome shotgun (WGS) entry which is preliminary data.</text>
</comment>
<keyword evidence="2" id="KW-0238">DNA-binding</keyword>
<reference evidence="2 3" key="1">
    <citation type="submission" date="2018-05" db="EMBL/GenBank/DDBJ databases">
        <title>Genomic Encyclopedia of Archaeal and Bacterial Type Strains, Phase II (KMG-II): from individual species to whole genera.</title>
        <authorList>
            <person name="Goeker M."/>
        </authorList>
    </citation>
    <scope>NUCLEOTIDE SEQUENCE [LARGE SCALE GENOMIC DNA]</scope>
    <source>
        <strain evidence="2 3">DSM 22214</strain>
    </source>
</reference>
<dbReference type="InterPro" id="IPR000835">
    <property type="entry name" value="HTH_MarR-typ"/>
</dbReference>
<dbReference type="Proteomes" id="UP000245489">
    <property type="component" value="Unassembled WGS sequence"/>
</dbReference>
<dbReference type="PANTHER" id="PTHR33164:SF43">
    <property type="entry name" value="HTH-TYPE TRANSCRIPTIONAL REPRESSOR YETL"/>
    <property type="match status" value="1"/>
</dbReference>
<name>A0A316EG54_9BACT</name>
<evidence type="ECO:0000313" key="3">
    <source>
        <dbReference type="Proteomes" id="UP000245489"/>
    </source>
</evidence>
<dbReference type="InterPro" id="IPR036390">
    <property type="entry name" value="WH_DNA-bd_sf"/>
</dbReference>
<dbReference type="GO" id="GO:0003700">
    <property type="term" value="F:DNA-binding transcription factor activity"/>
    <property type="evidence" value="ECO:0007669"/>
    <property type="project" value="InterPro"/>
</dbReference>
<sequence>MTNHKLEQLNIFKENKHRQLGRLLTKSHRFFRELAGEFLRSKGYVNFRVGHMVALIHIDLQGSSINTLANLAGVTKQAMSKLVKELQDEGYITTEKDPNDARTVLVKLSDKGVDCILDWKECSIVIENRINEIIGTEKLEQLREILSLLSDNYEKNPCIGSDSSYLNLNLVEGKFKY</sequence>